<dbReference type="AlphaFoldDB" id="A0A4R1EUP2"/>
<sequence>MTSIYQNEHIRIEVEDSEIPWLKIFAQDNSKEMTDCDQETKQQIWMLLDLIEREMLEYFKPEKINIASFANYLPQVHWHIMARFKEDSFFPEPMWGKKQREANLSFPDMDIFIKQLLQKLP</sequence>
<evidence type="ECO:0000313" key="3">
    <source>
        <dbReference type="Proteomes" id="UP000294887"/>
    </source>
</evidence>
<feature type="domain" description="HIT" evidence="1">
    <location>
        <begin position="23"/>
        <end position="85"/>
    </location>
</feature>
<proteinExistence type="predicted"/>
<name>A0A4R1EUP2_9GAMM</name>
<gene>
    <name evidence="2" type="ORF">EV695_2948</name>
</gene>
<dbReference type="Gene3D" id="3.30.428.10">
    <property type="entry name" value="HIT-like"/>
    <property type="match status" value="1"/>
</dbReference>
<keyword evidence="3" id="KW-1185">Reference proteome</keyword>
<dbReference type="SUPFAM" id="SSF54197">
    <property type="entry name" value="HIT-like"/>
    <property type="match status" value="1"/>
</dbReference>
<dbReference type="InterPro" id="IPR011146">
    <property type="entry name" value="HIT-like"/>
</dbReference>
<comment type="caution">
    <text evidence="2">The sequence shown here is derived from an EMBL/GenBank/DDBJ whole genome shotgun (WGS) entry which is preliminary data.</text>
</comment>
<reference evidence="2 3" key="1">
    <citation type="submission" date="2019-03" db="EMBL/GenBank/DDBJ databases">
        <title>Genomic Encyclopedia of Type Strains, Phase IV (KMG-IV): sequencing the most valuable type-strain genomes for metagenomic binning, comparative biology and taxonomic classification.</title>
        <authorList>
            <person name="Goeker M."/>
        </authorList>
    </citation>
    <scope>NUCLEOTIDE SEQUENCE [LARGE SCALE GENOMIC DNA]</scope>
    <source>
        <strain evidence="2 3">DSM 24830</strain>
    </source>
</reference>
<dbReference type="GO" id="GO:0016787">
    <property type="term" value="F:hydrolase activity"/>
    <property type="evidence" value="ECO:0007669"/>
    <property type="project" value="UniProtKB-KW"/>
</dbReference>
<evidence type="ECO:0000313" key="2">
    <source>
        <dbReference type="EMBL" id="TCJ84983.1"/>
    </source>
</evidence>
<protein>
    <submittedName>
        <fullName evidence="2">Diadenosine tetraphosphate (Ap4A) HIT family hydrolase</fullName>
    </submittedName>
</protein>
<dbReference type="PIRSF" id="PIRSF000714">
    <property type="entry name" value="HIT"/>
    <property type="match status" value="1"/>
</dbReference>
<dbReference type="EMBL" id="SMFQ01000004">
    <property type="protein sequence ID" value="TCJ84983.1"/>
    <property type="molecule type" value="Genomic_DNA"/>
</dbReference>
<organism evidence="2 3">
    <name type="scientific">Cocleimonas flava</name>
    <dbReference type="NCBI Taxonomy" id="634765"/>
    <lineage>
        <taxon>Bacteria</taxon>
        <taxon>Pseudomonadati</taxon>
        <taxon>Pseudomonadota</taxon>
        <taxon>Gammaproteobacteria</taxon>
        <taxon>Thiotrichales</taxon>
        <taxon>Thiotrichaceae</taxon>
        <taxon>Cocleimonas</taxon>
    </lineage>
</organism>
<dbReference type="InterPro" id="IPR026026">
    <property type="entry name" value="HIT_Hint"/>
</dbReference>
<accession>A0A4R1EUP2</accession>
<keyword evidence="2" id="KW-0378">Hydrolase</keyword>
<dbReference type="InterPro" id="IPR036265">
    <property type="entry name" value="HIT-like_sf"/>
</dbReference>
<dbReference type="RefSeq" id="WP_131906704.1">
    <property type="nucleotide sequence ID" value="NZ_BAAAFU010000001.1"/>
</dbReference>
<dbReference type="Pfam" id="PF01230">
    <property type="entry name" value="HIT"/>
    <property type="match status" value="1"/>
</dbReference>
<evidence type="ECO:0000259" key="1">
    <source>
        <dbReference type="Pfam" id="PF01230"/>
    </source>
</evidence>
<dbReference type="OrthoDB" id="9799145at2"/>
<dbReference type="Proteomes" id="UP000294887">
    <property type="component" value="Unassembled WGS sequence"/>
</dbReference>